<evidence type="ECO:0000313" key="2">
    <source>
        <dbReference type="EMBL" id="RNA31115.1"/>
    </source>
</evidence>
<dbReference type="AlphaFoldDB" id="A0A3M7S648"/>
<name>A0A3M7S648_BRAPC</name>
<comment type="caution">
    <text evidence="2">The sequence shown here is derived from an EMBL/GenBank/DDBJ whole genome shotgun (WGS) entry which is preliminary data.</text>
</comment>
<evidence type="ECO:0000313" key="3">
    <source>
        <dbReference type="Proteomes" id="UP000276133"/>
    </source>
</evidence>
<accession>A0A3M7S648</accession>
<organism evidence="2 3">
    <name type="scientific">Brachionus plicatilis</name>
    <name type="common">Marine rotifer</name>
    <name type="synonym">Brachionus muelleri</name>
    <dbReference type="NCBI Taxonomy" id="10195"/>
    <lineage>
        <taxon>Eukaryota</taxon>
        <taxon>Metazoa</taxon>
        <taxon>Spiralia</taxon>
        <taxon>Gnathifera</taxon>
        <taxon>Rotifera</taxon>
        <taxon>Eurotatoria</taxon>
        <taxon>Monogononta</taxon>
        <taxon>Pseudotrocha</taxon>
        <taxon>Ploima</taxon>
        <taxon>Brachionidae</taxon>
        <taxon>Brachionus</taxon>
    </lineage>
</organism>
<evidence type="ECO:0000256" key="1">
    <source>
        <dbReference type="SAM" id="MobiDB-lite"/>
    </source>
</evidence>
<reference evidence="2 3" key="1">
    <citation type="journal article" date="2018" name="Sci. Rep.">
        <title>Genomic signatures of local adaptation to the degree of environmental predictability in rotifers.</title>
        <authorList>
            <person name="Franch-Gras L."/>
            <person name="Hahn C."/>
            <person name="Garcia-Roger E.M."/>
            <person name="Carmona M.J."/>
            <person name="Serra M."/>
            <person name="Gomez A."/>
        </authorList>
    </citation>
    <scope>NUCLEOTIDE SEQUENCE [LARGE SCALE GENOMIC DNA]</scope>
    <source>
        <strain evidence="2">HYR1</strain>
    </source>
</reference>
<protein>
    <submittedName>
        <fullName evidence="2">Uncharacterized protein</fullName>
    </submittedName>
</protein>
<feature type="region of interest" description="Disordered" evidence="1">
    <location>
        <begin position="205"/>
        <end position="228"/>
    </location>
</feature>
<proteinExistence type="predicted"/>
<dbReference type="EMBL" id="REGN01001986">
    <property type="protein sequence ID" value="RNA31115.1"/>
    <property type="molecule type" value="Genomic_DNA"/>
</dbReference>
<keyword evidence="3" id="KW-1185">Reference proteome</keyword>
<dbReference type="Proteomes" id="UP000276133">
    <property type="component" value="Unassembled WGS sequence"/>
</dbReference>
<gene>
    <name evidence="2" type="ORF">BpHYR1_026083</name>
</gene>
<sequence>MGGAGRIYVSSTCTNKIESLWRSCKKKFKEMNGCNRIMLKSYIDDILMMNMSALCQIFEENYKNCVPGNETDSETFDLDSQSGSEIGEPELNQEIEGADEYDEDGDEEYEVGRIETNDEEDDKESTVNEKSLTTSTAMVYQISDNSYSDADKISDKVGPKESIKQMIIKEEKIAKLSKEMENMYEIKSIEQSQVSNDSEEIIKRVLSDKRNPTPCPDCGKYMEGPRDN</sequence>